<evidence type="ECO:0000313" key="2">
    <source>
        <dbReference type="EMBL" id="MBB5821943.1"/>
    </source>
</evidence>
<dbReference type="Proteomes" id="UP000540685">
    <property type="component" value="Unassembled WGS sequence"/>
</dbReference>
<organism evidence="2 3">
    <name type="scientific">Streptosporangium becharense</name>
    <dbReference type="NCBI Taxonomy" id="1816182"/>
    <lineage>
        <taxon>Bacteria</taxon>
        <taxon>Bacillati</taxon>
        <taxon>Actinomycetota</taxon>
        <taxon>Actinomycetes</taxon>
        <taxon>Streptosporangiales</taxon>
        <taxon>Streptosporangiaceae</taxon>
        <taxon>Streptosporangium</taxon>
    </lineage>
</organism>
<dbReference type="EMBL" id="JACHMP010000001">
    <property type="protein sequence ID" value="MBB5821943.1"/>
    <property type="molecule type" value="Genomic_DNA"/>
</dbReference>
<dbReference type="Pfam" id="PF09851">
    <property type="entry name" value="SHOCT"/>
    <property type="match status" value="1"/>
</dbReference>
<gene>
    <name evidence="2" type="ORF">F4562_005005</name>
</gene>
<keyword evidence="3" id="KW-1185">Reference proteome</keyword>
<dbReference type="InterPro" id="IPR018649">
    <property type="entry name" value="SHOCT"/>
</dbReference>
<evidence type="ECO:0000259" key="1">
    <source>
        <dbReference type="Pfam" id="PF09851"/>
    </source>
</evidence>
<proteinExistence type="predicted"/>
<sequence>MIRIVMLLFVIVVIVVVIVGAAEMLRSIGALGPLPDEPREILRRRYASGEIDEDEYFRRMSGLSQDW</sequence>
<dbReference type="AlphaFoldDB" id="A0A7W9IJJ7"/>
<protein>
    <submittedName>
        <fullName evidence="2">Putative membrane protein</fullName>
    </submittedName>
</protein>
<comment type="caution">
    <text evidence="2">The sequence shown here is derived from an EMBL/GenBank/DDBJ whole genome shotgun (WGS) entry which is preliminary data.</text>
</comment>
<evidence type="ECO:0000313" key="3">
    <source>
        <dbReference type="Proteomes" id="UP000540685"/>
    </source>
</evidence>
<reference evidence="2 3" key="1">
    <citation type="submission" date="2020-08" db="EMBL/GenBank/DDBJ databases">
        <title>Sequencing the genomes of 1000 actinobacteria strains.</title>
        <authorList>
            <person name="Klenk H.-P."/>
        </authorList>
    </citation>
    <scope>NUCLEOTIDE SEQUENCE [LARGE SCALE GENOMIC DNA]</scope>
    <source>
        <strain evidence="2 3">DSM 46887</strain>
    </source>
</reference>
<accession>A0A7W9IJJ7</accession>
<feature type="domain" description="SHOCT" evidence="1">
    <location>
        <begin position="38"/>
        <end position="56"/>
    </location>
</feature>
<name>A0A7W9IJJ7_9ACTN</name>
<dbReference type="RefSeq" id="WP_184540895.1">
    <property type="nucleotide sequence ID" value="NZ_JACHMP010000001.1"/>
</dbReference>